<comment type="caution">
    <text evidence="3">The sequence shown here is derived from an EMBL/GenBank/DDBJ whole genome shotgun (WGS) entry which is preliminary data.</text>
</comment>
<keyword evidence="4" id="KW-1185">Reference proteome</keyword>
<organism evidence="3 4">
    <name type="scientific">Tribonema minus</name>
    <dbReference type="NCBI Taxonomy" id="303371"/>
    <lineage>
        <taxon>Eukaryota</taxon>
        <taxon>Sar</taxon>
        <taxon>Stramenopiles</taxon>
        <taxon>Ochrophyta</taxon>
        <taxon>PX clade</taxon>
        <taxon>Xanthophyceae</taxon>
        <taxon>Tribonematales</taxon>
        <taxon>Tribonemataceae</taxon>
        <taxon>Tribonema</taxon>
    </lineage>
</organism>
<reference evidence="3" key="1">
    <citation type="submission" date="2021-02" db="EMBL/GenBank/DDBJ databases">
        <title>First Annotated Genome of the Yellow-green Alga Tribonema minus.</title>
        <authorList>
            <person name="Mahan K.M."/>
        </authorList>
    </citation>
    <scope>NUCLEOTIDE SEQUENCE</scope>
    <source>
        <strain evidence="3">UTEX B ZZ1240</strain>
    </source>
</reference>
<dbReference type="PROSITE" id="PS51257">
    <property type="entry name" value="PROKAR_LIPOPROTEIN"/>
    <property type="match status" value="1"/>
</dbReference>
<feature type="chain" id="PRO_5032495078" evidence="2">
    <location>
        <begin position="20"/>
        <end position="120"/>
    </location>
</feature>
<feature type="region of interest" description="Disordered" evidence="1">
    <location>
        <begin position="85"/>
        <end position="120"/>
    </location>
</feature>
<feature type="compositionally biased region" description="Basic residues" evidence="1">
    <location>
        <begin position="93"/>
        <end position="107"/>
    </location>
</feature>
<dbReference type="AlphaFoldDB" id="A0A835ZCX3"/>
<name>A0A835ZCX3_9STRA</name>
<protein>
    <submittedName>
        <fullName evidence="3">Uncharacterized protein</fullName>
    </submittedName>
</protein>
<feature type="signal peptide" evidence="2">
    <location>
        <begin position="1"/>
        <end position="19"/>
    </location>
</feature>
<evidence type="ECO:0000256" key="2">
    <source>
        <dbReference type="SAM" id="SignalP"/>
    </source>
</evidence>
<evidence type="ECO:0000313" key="3">
    <source>
        <dbReference type="EMBL" id="KAG5187984.1"/>
    </source>
</evidence>
<proteinExistence type="predicted"/>
<sequence length="120" mass="13026">MLRSQSLFVVLLGIASCLAFGPIVSPARSAAITVGSTGTVLSNDLSLAIEDAELWQANVARKGVAGQRGLRKVAAKVKAFDDHTVKPSSEGKYRKRSKQQQQRRKGGAQRIFEDLWDDEA</sequence>
<accession>A0A835ZCX3</accession>
<dbReference type="Proteomes" id="UP000664859">
    <property type="component" value="Unassembled WGS sequence"/>
</dbReference>
<dbReference type="EMBL" id="JAFCMP010000079">
    <property type="protein sequence ID" value="KAG5187984.1"/>
    <property type="molecule type" value="Genomic_DNA"/>
</dbReference>
<evidence type="ECO:0000256" key="1">
    <source>
        <dbReference type="SAM" id="MobiDB-lite"/>
    </source>
</evidence>
<gene>
    <name evidence="3" type="ORF">JKP88DRAFT_218390</name>
</gene>
<evidence type="ECO:0000313" key="4">
    <source>
        <dbReference type="Proteomes" id="UP000664859"/>
    </source>
</evidence>
<keyword evidence="2" id="KW-0732">Signal</keyword>